<accession>A0A8H7P4H9</accession>
<dbReference type="InterPro" id="IPR025390">
    <property type="entry name" value="Dsc3_C"/>
</dbReference>
<dbReference type="Gene3D" id="3.10.20.90">
    <property type="entry name" value="Phosphatidylinositol 3-kinase Catalytic Subunit, Chain A, domain 1"/>
    <property type="match status" value="1"/>
</dbReference>
<organism evidence="4 5">
    <name type="scientific">Rhodonia placenta</name>
    <dbReference type="NCBI Taxonomy" id="104341"/>
    <lineage>
        <taxon>Eukaryota</taxon>
        <taxon>Fungi</taxon>
        <taxon>Dikarya</taxon>
        <taxon>Basidiomycota</taxon>
        <taxon>Agaricomycotina</taxon>
        <taxon>Agaricomycetes</taxon>
        <taxon>Polyporales</taxon>
        <taxon>Adustoporiaceae</taxon>
        <taxon>Rhodonia</taxon>
    </lineage>
</organism>
<dbReference type="GO" id="GO:0005783">
    <property type="term" value="C:endoplasmic reticulum"/>
    <property type="evidence" value="ECO:0007669"/>
    <property type="project" value="TreeGrafter"/>
</dbReference>
<keyword evidence="2" id="KW-0472">Membrane</keyword>
<dbReference type="Pfam" id="PF10302">
    <property type="entry name" value="Dsc3_N"/>
    <property type="match status" value="1"/>
</dbReference>
<dbReference type="Pfam" id="PF13373">
    <property type="entry name" value="Dsc3_C"/>
    <property type="match status" value="1"/>
</dbReference>
<dbReference type="PANTHER" id="PTHR28049:SF1">
    <property type="entry name" value="DSC E3 UBIQUITIN LIGASE COMPLEX SUBUNIT 3"/>
    <property type="match status" value="1"/>
</dbReference>
<protein>
    <recommendedName>
        <fullName evidence="3">Ubiquitin-like domain-containing protein</fullName>
    </recommendedName>
</protein>
<evidence type="ECO:0000313" key="5">
    <source>
        <dbReference type="Proteomes" id="UP000639403"/>
    </source>
</evidence>
<name>A0A8H7P4H9_9APHY</name>
<evidence type="ECO:0000259" key="3">
    <source>
        <dbReference type="PROSITE" id="PS50053"/>
    </source>
</evidence>
<dbReference type="Proteomes" id="UP000639403">
    <property type="component" value="Unassembled WGS sequence"/>
</dbReference>
<proteinExistence type="predicted"/>
<evidence type="ECO:0000313" key="4">
    <source>
        <dbReference type="EMBL" id="KAF9816355.1"/>
    </source>
</evidence>
<feature type="domain" description="Ubiquitin-like" evidence="3">
    <location>
        <begin position="26"/>
        <end position="83"/>
    </location>
</feature>
<feature type="transmembrane region" description="Helical" evidence="2">
    <location>
        <begin position="265"/>
        <end position="286"/>
    </location>
</feature>
<sequence>MLSEKAKGKRRASDTEDETELQHPFKDLIVRFTEGIPDLTLQVAEKDNIRDVKQKIREARPQLQNRRLKLILAGQLLAENVALYTRLASLELRQRRAASNDVASESPREQGTSTIWLHCSVGPQLTDGEEEEETQVQSAQLKPLRGFDRLAAAGFSEQDIANIRLQFHANSAGDYIDQDFVDDDDFDDYARTLEEQWIDSLDNGGGGPLSQSSSLSTATIMNGVIVGFLFPLMPFFFSGTQKTASFWEDGTAHENQGGIVFSRTMQVGIVIGFIFNILFGVWTYLVT</sequence>
<keyword evidence="2" id="KW-1133">Transmembrane helix</keyword>
<dbReference type="InterPro" id="IPR000626">
    <property type="entry name" value="Ubiquitin-like_dom"/>
</dbReference>
<dbReference type="PANTHER" id="PTHR28049">
    <property type="entry name" value="TRANSMEMBRANE PROTEIN YOR223W"/>
    <property type="match status" value="1"/>
</dbReference>
<comment type="caution">
    <text evidence="4">The sequence shown here is derived from an EMBL/GenBank/DDBJ whole genome shotgun (WGS) entry which is preliminary data.</text>
</comment>
<reference evidence="4" key="2">
    <citation type="journal article" name="Front. Microbiol.">
        <title>Degradative Capacity of Two Strains of Rhodonia placenta: From Phenotype to Genotype.</title>
        <authorList>
            <person name="Kolle M."/>
            <person name="Horta M.A.C."/>
            <person name="Nowrousian M."/>
            <person name="Ohm R.A."/>
            <person name="Benz J.P."/>
            <person name="Pilgard A."/>
        </authorList>
    </citation>
    <scope>NUCLEOTIDE SEQUENCE</scope>
    <source>
        <strain evidence="4">FPRL280</strain>
    </source>
</reference>
<dbReference type="InterPro" id="IPR019413">
    <property type="entry name" value="Dsc3_ub-like_dom"/>
</dbReference>
<reference evidence="4" key="1">
    <citation type="submission" date="2020-11" db="EMBL/GenBank/DDBJ databases">
        <authorList>
            <person name="Koelle M."/>
            <person name="Horta M.A.C."/>
            <person name="Nowrousian M."/>
            <person name="Ohm R.A."/>
            <person name="Benz P."/>
            <person name="Pilgard A."/>
        </authorList>
    </citation>
    <scope>NUCLEOTIDE SEQUENCE</scope>
    <source>
        <strain evidence="4">FPRL280</strain>
    </source>
</reference>
<keyword evidence="2" id="KW-0812">Transmembrane</keyword>
<gene>
    <name evidence="4" type="ORF">IEO21_04108</name>
</gene>
<feature type="region of interest" description="Disordered" evidence="1">
    <location>
        <begin position="1"/>
        <end position="20"/>
    </location>
</feature>
<dbReference type="AlphaFoldDB" id="A0A8H7P4H9"/>
<dbReference type="EMBL" id="JADOXO010000058">
    <property type="protein sequence ID" value="KAF9816355.1"/>
    <property type="molecule type" value="Genomic_DNA"/>
</dbReference>
<evidence type="ECO:0000256" key="2">
    <source>
        <dbReference type="SAM" id="Phobius"/>
    </source>
</evidence>
<feature type="transmembrane region" description="Helical" evidence="2">
    <location>
        <begin position="219"/>
        <end position="237"/>
    </location>
</feature>
<dbReference type="SUPFAM" id="SSF54236">
    <property type="entry name" value="Ubiquitin-like"/>
    <property type="match status" value="1"/>
</dbReference>
<dbReference type="GO" id="GO:0044695">
    <property type="term" value="C:Dsc E3 ubiquitin ligase complex"/>
    <property type="evidence" value="ECO:0007669"/>
    <property type="project" value="InterPro"/>
</dbReference>
<dbReference type="InterPro" id="IPR045226">
    <property type="entry name" value="Dsc3"/>
</dbReference>
<dbReference type="PROSITE" id="PS50053">
    <property type="entry name" value="UBIQUITIN_2"/>
    <property type="match status" value="1"/>
</dbReference>
<evidence type="ECO:0000256" key="1">
    <source>
        <dbReference type="SAM" id="MobiDB-lite"/>
    </source>
</evidence>
<dbReference type="InterPro" id="IPR029071">
    <property type="entry name" value="Ubiquitin-like_domsf"/>
</dbReference>